<dbReference type="AlphaFoldDB" id="A0A843UV01"/>
<sequence>MACIGCFRGHGWYVGVCSRLLLLWLVRDWLSLLSLVRKAHPPTLFRHPTAGFVSYSLVPSVVAL</sequence>
<name>A0A843UV01_COLES</name>
<comment type="caution">
    <text evidence="1">The sequence shown here is derived from an EMBL/GenBank/DDBJ whole genome shotgun (WGS) entry which is preliminary data.</text>
</comment>
<proteinExistence type="predicted"/>
<dbReference type="EMBL" id="NMUH01000976">
    <property type="protein sequence ID" value="MQL87425.1"/>
    <property type="molecule type" value="Genomic_DNA"/>
</dbReference>
<dbReference type="Proteomes" id="UP000652761">
    <property type="component" value="Unassembled WGS sequence"/>
</dbReference>
<gene>
    <name evidence="1" type="ORF">Taro_019964</name>
</gene>
<evidence type="ECO:0000313" key="1">
    <source>
        <dbReference type="EMBL" id="MQL87425.1"/>
    </source>
</evidence>
<organism evidence="1 2">
    <name type="scientific">Colocasia esculenta</name>
    <name type="common">Wild taro</name>
    <name type="synonym">Arum esculentum</name>
    <dbReference type="NCBI Taxonomy" id="4460"/>
    <lineage>
        <taxon>Eukaryota</taxon>
        <taxon>Viridiplantae</taxon>
        <taxon>Streptophyta</taxon>
        <taxon>Embryophyta</taxon>
        <taxon>Tracheophyta</taxon>
        <taxon>Spermatophyta</taxon>
        <taxon>Magnoliopsida</taxon>
        <taxon>Liliopsida</taxon>
        <taxon>Araceae</taxon>
        <taxon>Aroideae</taxon>
        <taxon>Colocasieae</taxon>
        <taxon>Colocasia</taxon>
    </lineage>
</organism>
<accession>A0A843UV01</accession>
<reference evidence="1" key="1">
    <citation type="submission" date="2017-07" db="EMBL/GenBank/DDBJ databases">
        <title>Taro Niue Genome Assembly and Annotation.</title>
        <authorList>
            <person name="Atibalentja N."/>
            <person name="Keating K."/>
            <person name="Fields C.J."/>
        </authorList>
    </citation>
    <scope>NUCLEOTIDE SEQUENCE</scope>
    <source>
        <strain evidence="1">Niue_2</strain>
        <tissue evidence="1">Leaf</tissue>
    </source>
</reference>
<protein>
    <submittedName>
        <fullName evidence="1">Uncharacterized protein</fullName>
    </submittedName>
</protein>
<evidence type="ECO:0000313" key="2">
    <source>
        <dbReference type="Proteomes" id="UP000652761"/>
    </source>
</evidence>
<keyword evidence="2" id="KW-1185">Reference proteome</keyword>